<comment type="caution">
    <text evidence="1">The sequence shown here is derived from an EMBL/GenBank/DDBJ whole genome shotgun (WGS) entry which is preliminary data.</text>
</comment>
<dbReference type="Proteomes" id="UP000499080">
    <property type="component" value="Unassembled WGS sequence"/>
</dbReference>
<dbReference type="EMBL" id="BGPR01019332">
    <property type="protein sequence ID" value="GBN81624.1"/>
    <property type="molecule type" value="Genomic_DNA"/>
</dbReference>
<gene>
    <name evidence="1" type="ORF">AVEN_156731_1</name>
</gene>
<dbReference type="OrthoDB" id="7986506at2759"/>
<name>A0A4Y2S0E0_ARAVE</name>
<protein>
    <submittedName>
        <fullName evidence="1">Uncharacterized protein</fullName>
    </submittedName>
</protein>
<dbReference type="AlphaFoldDB" id="A0A4Y2S0E0"/>
<evidence type="ECO:0000313" key="1">
    <source>
        <dbReference type="EMBL" id="GBN81624.1"/>
    </source>
</evidence>
<proteinExistence type="predicted"/>
<sequence length="127" mass="14543">MVTDLSENWSPCDLTSLPVNEICVVCISKVNSRNDESTNTITSWANFIIYEYVKKSLLDDFSYLIFLGCGGTVEDTGMFNGVIRRLELKLHRPMQWIICLIHFNELPLRHLFERKYSGPSSYTGDIG</sequence>
<organism evidence="1 2">
    <name type="scientific">Araneus ventricosus</name>
    <name type="common">Orbweaver spider</name>
    <name type="synonym">Epeira ventricosa</name>
    <dbReference type="NCBI Taxonomy" id="182803"/>
    <lineage>
        <taxon>Eukaryota</taxon>
        <taxon>Metazoa</taxon>
        <taxon>Ecdysozoa</taxon>
        <taxon>Arthropoda</taxon>
        <taxon>Chelicerata</taxon>
        <taxon>Arachnida</taxon>
        <taxon>Araneae</taxon>
        <taxon>Araneomorphae</taxon>
        <taxon>Entelegynae</taxon>
        <taxon>Araneoidea</taxon>
        <taxon>Araneidae</taxon>
        <taxon>Araneus</taxon>
    </lineage>
</organism>
<reference evidence="1 2" key="1">
    <citation type="journal article" date="2019" name="Sci. Rep.">
        <title>Orb-weaving spider Araneus ventricosus genome elucidates the spidroin gene catalogue.</title>
        <authorList>
            <person name="Kono N."/>
            <person name="Nakamura H."/>
            <person name="Ohtoshi R."/>
            <person name="Moran D.A.P."/>
            <person name="Shinohara A."/>
            <person name="Yoshida Y."/>
            <person name="Fujiwara M."/>
            <person name="Mori M."/>
            <person name="Tomita M."/>
            <person name="Arakawa K."/>
        </authorList>
    </citation>
    <scope>NUCLEOTIDE SEQUENCE [LARGE SCALE GENOMIC DNA]</scope>
</reference>
<keyword evidence="2" id="KW-1185">Reference proteome</keyword>
<evidence type="ECO:0000313" key="2">
    <source>
        <dbReference type="Proteomes" id="UP000499080"/>
    </source>
</evidence>
<accession>A0A4Y2S0E0</accession>